<gene>
    <name evidence="2" type="ORF">C446_01868</name>
</gene>
<dbReference type="OrthoDB" id="169813at2157"/>
<evidence type="ECO:0000256" key="1">
    <source>
        <dbReference type="SAM" id="Phobius"/>
    </source>
</evidence>
<keyword evidence="1" id="KW-0472">Membrane</keyword>
<dbReference type="PATRIC" id="fig|1227454.3.peg.373"/>
<keyword evidence="1" id="KW-0812">Transmembrane</keyword>
<comment type="caution">
    <text evidence="2">The sequence shown here is derived from an EMBL/GenBank/DDBJ whole genome shotgun (WGS) entry which is preliminary data.</text>
</comment>
<organism evidence="2 3">
    <name type="scientific">Halobiforma nitratireducens JCM 10879</name>
    <dbReference type="NCBI Taxonomy" id="1227454"/>
    <lineage>
        <taxon>Archaea</taxon>
        <taxon>Methanobacteriati</taxon>
        <taxon>Methanobacteriota</taxon>
        <taxon>Stenosarchaea group</taxon>
        <taxon>Halobacteria</taxon>
        <taxon>Halobacteriales</taxon>
        <taxon>Natrialbaceae</taxon>
        <taxon>Halobiforma</taxon>
    </lineage>
</organism>
<feature type="transmembrane region" description="Helical" evidence="1">
    <location>
        <begin position="633"/>
        <end position="654"/>
    </location>
</feature>
<dbReference type="EMBL" id="AOMA01000012">
    <property type="protein sequence ID" value="EMA45986.1"/>
    <property type="molecule type" value="Genomic_DNA"/>
</dbReference>
<dbReference type="AlphaFoldDB" id="M0MJZ3"/>
<dbReference type="Proteomes" id="UP000011607">
    <property type="component" value="Unassembled WGS sequence"/>
</dbReference>
<evidence type="ECO:0008006" key="4">
    <source>
        <dbReference type="Google" id="ProtNLM"/>
    </source>
</evidence>
<keyword evidence="3" id="KW-1185">Reference proteome</keyword>
<name>M0MJZ3_9EURY</name>
<keyword evidence="1" id="KW-1133">Transmembrane helix</keyword>
<evidence type="ECO:0000313" key="3">
    <source>
        <dbReference type="Proteomes" id="UP000011607"/>
    </source>
</evidence>
<dbReference type="eggNOG" id="arCOG10293">
    <property type="taxonomic scope" value="Archaea"/>
</dbReference>
<reference evidence="2 3" key="1">
    <citation type="journal article" date="2014" name="PLoS Genet.">
        <title>Phylogenetically driven sequencing of extremely halophilic archaea reveals strategies for static and dynamic osmo-response.</title>
        <authorList>
            <person name="Becker E.A."/>
            <person name="Seitzer P.M."/>
            <person name="Tritt A."/>
            <person name="Larsen D."/>
            <person name="Krusor M."/>
            <person name="Yao A.I."/>
            <person name="Wu D."/>
            <person name="Madern D."/>
            <person name="Eisen J.A."/>
            <person name="Darling A.E."/>
            <person name="Facciotti M.T."/>
        </authorList>
    </citation>
    <scope>NUCLEOTIDE SEQUENCE [LARGE SCALE GENOMIC DNA]</scope>
    <source>
        <strain evidence="2 3">JCM 10879</strain>
    </source>
</reference>
<dbReference type="RefSeq" id="WP_006671346.1">
    <property type="nucleotide sequence ID" value="NZ_AOMA01000012.1"/>
</dbReference>
<protein>
    <recommendedName>
        <fullName evidence="4">PGF-CTERM sorting domain-containing protein</fullName>
    </recommendedName>
</protein>
<sequence length="657" mass="71286">MAVALAVLVCLSMLAVGGVHAVSATDTNDDPAHDVESYADIDDVEHVLDPADELYLEDDGSGVLVYTEDGDDDIDEFTLGADLGEGIAHVLIAGENDGDEDIEGGMSAALEEDAFAADGFLTMDQPPELEELDVEIVGEQTAENSEFEADIYALIGGEDGGIQQVSTAGATQAQAQQQQLFDSAGTSGDVEVGPDTFSTSGEFHVDFGDGAMADSPDEAFSFDLSETDGGYELEVSEREMTMDSMFADPVEDWETEAKAEASLEEEYAEMADELGGEVTIEIHHHEFEQQDETSYWKELDYTITYEGIQDGLEDAVVEELVDDSATDISEEEAEEIAAQITEIEIETVEFEMNSGDEIDASWEVVINDYAPVMEAMMDVSEASLEDEQADLFEDEFEDFDDMFEAQQAADLRSTFEWDATVGFTDDQRLELEATATGDSENYDDYTDELADRGIDVGEEEVTFEFNAYTEDGDVHLDGEFEVGMDDLAEEMVTSVTSVMQEESDELGSFASTLEDTELEIAKIDVDFDSETVEIEAGAKFEDTESLLEDGMLGDNVVVTQIVGDDENGDLATYVYLEDIETDDELDEDELAEAGLVDDDTEVYEPGEGDREFPEMDTEGAANFLDVDLDGDGIPGFGMAGAIVALGAVVAALLARRA</sequence>
<proteinExistence type="predicted"/>
<evidence type="ECO:0000313" key="2">
    <source>
        <dbReference type="EMBL" id="EMA45986.1"/>
    </source>
</evidence>
<accession>M0MJZ3</accession>